<reference evidence="1" key="1">
    <citation type="submission" date="2018-05" db="EMBL/GenBank/DDBJ databases">
        <authorList>
            <person name="Lanie J.A."/>
            <person name="Ng W.-L."/>
            <person name="Kazmierczak K.M."/>
            <person name="Andrzejewski T.M."/>
            <person name="Davidsen T.M."/>
            <person name="Wayne K.J."/>
            <person name="Tettelin H."/>
            <person name="Glass J.I."/>
            <person name="Rusch D."/>
            <person name="Podicherti R."/>
            <person name="Tsui H.-C.T."/>
            <person name="Winkler M.E."/>
        </authorList>
    </citation>
    <scope>NUCLEOTIDE SEQUENCE</scope>
</reference>
<proteinExistence type="predicted"/>
<sequence length="110" mass="12370">MVPQRLYQALGLTLLLIAGPTSAAENRNPKWAKPLEIKGAENAFQVSPALYRSAQPTALGFEELKKIGIRTVVNLRSFHSDRKEIGDTGLAYEHMYMKAWHAEDEEVARF</sequence>
<dbReference type="SUPFAM" id="SSF52799">
    <property type="entry name" value="(Phosphotyrosine protein) phosphatases II"/>
    <property type="match status" value="1"/>
</dbReference>
<protein>
    <submittedName>
        <fullName evidence="1">Uncharacterized protein</fullName>
    </submittedName>
</protein>
<dbReference type="Gene3D" id="3.90.190.10">
    <property type="entry name" value="Protein tyrosine phosphatase superfamily"/>
    <property type="match status" value="1"/>
</dbReference>
<accession>A0A383DD60</accession>
<evidence type="ECO:0000313" key="1">
    <source>
        <dbReference type="EMBL" id="SVE42311.1"/>
    </source>
</evidence>
<name>A0A383DD60_9ZZZZ</name>
<dbReference type="AlphaFoldDB" id="A0A383DD60"/>
<organism evidence="1">
    <name type="scientific">marine metagenome</name>
    <dbReference type="NCBI Taxonomy" id="408172"/>
    <lineage>
        <taxon>unclassified sequences</taxon>
        <taxon>metagenomes</taxon>
        <taxon>ecological metagenomes</taxon>
    </lineage>
</organism>
<feature type="non-terminal residue" evidence="1">
    <location>
        <position position="110"/>
    </location>
</feature>
<dbReference type="EMBL" id="UINC01216251">
    <property type="protein sequence ID" value="SVE42311.1"/>
    <property type="molecule type" value="Genomic_DNA"/>
</dbReference>
<dbReference type="InterPro" id="IPR029021">
    <property type="entry name" value="Prot-tyrosine_phosphatase-like"/>
</dbReference>
<gene>
    <name evidence="1" type="ORF">METZ01_LOCUS495165</name>
</gene>